<accession>A0ABD1VFD9</accession>
<dbReference type="Proteomes" id="UP001604277">
    <property type="component" value="Unassembled WGS sequence"/>
</dbReference>
<keyword evidence="2" id="KW-1185">Reference proteome</keyword>
<reference evidence="2" key="1">
    <citation type="submission" date="2024-07" db="EMBL/GenBank/DDBJ databases">
        <title>Two chromosome-level genome assemblies of Korean endemic species Abeliophyllum distichum and Forsythia ovata (Oleaceae).</title>
        <authorList>
            <person name="Jang H."/>
        </authorList>
    </citation>
    <scope>NUCLEOTIDE SEQUENCE [LARGE SCALE GENOMIC DNA]</scope>
</reference>
<proteinExistence type="predicted"/>
<organism evidence="1 2">
    <name type="scientific">Forsythia ovata</name>
    <dbReference type="NCBI Taxonomy" id="205694"/>
    <lineage>
        <taxon>Eukaryota</taxon>
        <taxon>Viridiplantae</taxon>
        <taxon>Streptophyta</taxon>
        <taxon>Embryophyta</taxon>
        <taxon>Tracheophyta</taxon>
        <taxon>Spermatophyta</taxon>
        <taxon>Magnoliopsida</taxon>
        <taxon>eudicotyledons</taxon>
        <taxon>Gunneridae</taxon>
        <taxon>Pentapetalae</taxon>
        <taxon>asterids</taxon>
        <taxon>lamiids</taxon>
        <taxon>Lamiales</taxon>
        <taxon>Oleaceae</taxon>
        <taxon>Forsythieae</taxon>
        <taxon>Forsythia</taxon>
    </lineage>
</organism>
<evidence type="ECO:0000313" key="1">
    <source>
        <dbReference type="EMBL" id="KAL2535308.1"/>
    </source>
</evidence>
<gene>
    <name evidence="1" type="ORF">Fot_16699</name>
</gene>
<sequence length="107" mass="12336">MAPRSQKHYSPYGIVCTRSLVSSFNFSGNGNPPTFIVTLRVPSHGYNSVLTYFPQLFSETTFRLVEKRIVCREVLRLHPQNSSMEMEVEVLKSKNKNSSNEYPKSYR</sequence>
<name>A0ABD1VFD9_9LAMI</name>
<dbReference type="EMBL" id="JBFOLJ010000005">
    <property type="protein sequence ID" value="KAL2535308.1"/>
    <property type="molecule type" value="Genomic_DNA"/>
</dbReference>
<dbReference type="AlphaFoldDB" id="A0ABD1VFD9"/>
<protein>
    <submittedName>
        <fullName evidence="1">Uncharacterized protein</fullName>
    </submittedName>
</protein>
<evidence type="ECO:0000313" key="2">
    <source>
        <dbReference type="Proteomes" id="UP001604277"/>
    </source>
</evidence>
<comment type="caution">
    <text evidence="1">The sequence shown here is derived from an EMBL/GenBank/DDBJ whole genome shotgun (WGS) entry which is preliminary data.</text>
</comment>